<dbReference type="Gene3D" id="3.40.30.10">
    <property type="entry name" value="Glutaredoxin"/>
    <property type="match status" value="1"/>
</dbReference>
<proteinExistence type="inferred from homology"/>
<evidence type="ECO:0000259" key="6">
    <source>
        <dbReference type="PROSITE" id="PS51858"/>
    </source>
</evidence>
<evidence type="ECO:0000313" key="7">
    <source>
        <dbReference type="EMBL" id="RPB15917.1"/>
    </source>
</evidence>
<name>A0A3N4KZE0_9PEZI</name>
<evidence type="ECO:0000256" key="1">
    <source>
        <dbReference type="ARBA" id="ARBA00008140"/>
    </source>
</evidence>
<accession>A0A3N4KZE0</accession>
<dbReference type="Gene3D" id="3.90.1720.30">
    <property type="entry name" value="PPPDE domains"/>
    <property type="match status" value="1"/>
</dbReference>
<evidence type="ECO:0000313" key="8">
    <source>
        <dbReference type="Proteomes" id="UP000277580"/>
    </source>
</evidence>
<dbReference type="Pfam" id="PF05903">
    <property type="entry name" value="Peptidase_C97"/>
    <property type="match status" value="1"/>
</dbReference>
<dbReference type="InterPro" id="IPR011989">
    <property type="entry name" value="ARM-like"/>
</dbReference>
<dbReference type="InParanoid" id="A0A3N4KZE0"/>
<reference evidence="7 8" key="1">
    <citation type="journal article" date="2018" name="Nat. Ecol. Evol.">
        <title>Pezizomycetes genomes reveal the molecular basis of ectomycorrhizal truffle lifestyle.</title>
        <authorList>
            <person name="Murat C."/>
            <person name="Payen T."/>
            <person name="Noel B."/>
            <person name="Kuo A."/>
            <person name="Morin E."/>
            <person name="Chen J."/>
            <person name="Kohler A."/>
            <person name="Krizsan K."/>
            <person name="Balestrini R."/>
            <person name="Da Silva C."/>
            <person name="Montanini B."/>
            <person name="Hainaut M."/>
            <person name="Levati E."/>
            <person name="Barry K.W."/>
            <person name="Belfiori B."/>
            <person name="Cichocki N."/>
            <person name="Clum A."/>
            <person name="Dockter R.B."/>
            <person name="Fauchery L."/>
            <person name="Guy J."/>
            <person name="Iotti M."/>
            <person name="Le Tacon F."/>
            <person name="Lindquist E.A."/>
            <person name="Lipzen A."/>
            <person name="Malagnac F."/>
            <person name="Mello A."/>
            <person name="Molinier V."/>
            <person name="Miyauchi S."/>
            <person name="Poulain J."/>
            <person name="Riccioni C."/>
            <person name="Rubini A."/>
            <person name="Sitrit Y."/>
            <person name="Splivallo R."/>
            <person name="Traeger S."/>
            <person name="Wang M."/>
            <person name="Zifcakova L."/>
            <person name="Wipf D."/>
            <person name="Zambonelli A."/>
            <person name="Paolocci F."/>
            <person name="Nowrousian M."/>
            <person name="Ottonello S."/>
            <person name="Baldrian P."/>
            <person name="Spatafora J.W."/>
            <person name="Henrissat B."/>
            <person name="Nagy L.G."/>
            <person name="Aury J.M."/>
            <person name="Wincker P."/>
            <person name="Grigoriev I.V."/>
            <person name="Bonfante P."/>
            <person name="Martin F.M."/>
        </authorList>
    </citation>
    <scope>NUCLEOTIDE SEQUENCE [LARGE SCALE GENOMIC DNA]</scope>
    <source>
        <strain evidence="7 8">CCBAS932</strain>
    </source>
</reference>
<comment type="similarity">
    <text evidence="1">Belongs to the DeSI family.</text>
</comment>
<dbReference type="GO" id="GO:0070646">
    <property type="term" value="P:protein modification by small protein removal"/>
    <property type="evidence" value="ECO:0007669"/>
    <property type="project" value="TreeGrafter"/>
</dbReference>
<dbReference type="InterPro" id="IPR036249">
    <property type="entry name" value="Thioredoxin-like_sf"/>
</dbReference>
<dbReference type="STRING" id="1392247.A0A3N4KZE0"/>
<dbReference type="SUPFAM" id="SSF52833">
    <property type="entry name" value="Thioredoxin-like"/>
    <property type="match status" value="1"/>
</dbReference>
<feature type="domain" description="PUL" evidence="5">
    <location>
        <begin position="300"/>
        <end position="557"/>
    </location>
</feature>
<evidence type="ECO:0000256" key="2">
    <source>
        <dbReference type="ARBA" id="ARBA00022670"/>
    </source>
</evidence>
<keyword evidence="2" id="KW-0645">Protease</keyword>
<dbReference type="AlphaFoldDB" id="A0A3N4KZE0"/>
<dbReference type="OrthoDB" id="21221at2759"/>
<dbReference type="InterPro" id="IPR013766">
    <property type="entry name" value="Thioredoxin_domain"/>
</dbReference>
<dbReference type="GO" id="GO:0006508">
    <property type="term" value="P:proteolysis"/>
    <property type="evidence" value="ECO:0007669"/>
    <property type="project" value="UniProtKB-KW"/>
</dbReference>
<dbReference type="PROSITE" id="PS00194">
    <property type="entry name" value="THIOREDOXIN_1"/>
    <property type="match status" value="1"/>
</dbReference>
<dbReference type="PANTHER" id="PTHR12378:SF7">
    <property type="entry name" value="DESUMOYLATING ISOPEPTIDASE 1"/>
    <property type="match status" value="1"/>
</dbReference>
<dbReference type="InterPro" id="IPR008580">
    <property type="entry name" value="PPPDE_dom"/>
</dbReference>
<dbReference type="PROSITE" id="PS51352">
    <property type="entry name" value="THIOREDOXIN_2"/>
    <property type="match status" value="1"/>
</dbReference>
<dbReference type="InterPro" id="IPR042266">
    <property type="entry name" value="PPPDE_sf"/>
</dbReference>
<evidence type="ECO:0000259" key="5">
    <source>
        <dbReference type="PROSITE" id="PS51396"/>
    </source>
</evidence>
<dbReference type="PROSITE" id="PS51396">
    <property type="entry name" value="PUL"/>
    <property type="match status" value="1"/>
</dbReference>
<sequence>MANTERPVELYVYDLSQGMARQFSLGLLGTFIDAIYHTSIVLGGREYYYGQGIQFSIPGRTHHGNPMEKIHLGVTSLNDEIFLEYLDSLKPIYSPEAYDLFQHNCNNFTNDVAQFLCGRGIPDHIVSLPQTVLNTPFGQMLKPQLEQAMRPITTAPTPHAAYTQASRDAGQRPGASKVITANSLAALEKALSSAEASCAVVFFTSSTCGPCRSIYPRYEELAADAGSRAKLIKCDIGAAPDAALRYEINSTPTFVTFLKGEKVEEWVGASERDLQQRVDTLLRMAYPPHPHTDIKLPITLSTPMKPITFTKVPPLGKVTEKLGDTGKTPIIQSICDFIATRNNSGAIEAHLPNLSNVAALLRESFEGLPADKLFPLIDLFRIVLSDVRVSGWFAEEKDIPYSLRLVTLQASCNLFSSPLFAAHLTSPALLSDLVNLITTSLLDRTHTPCRVAASSLVFNLATYAQKQRSLYNEEVLGGVSVDILASVVEALKAEEDSKEVVKGLVLSLALMCYCVPLDGEVKDFLEALEAGAIVRSKCGGAGLDKIFTRVMLWEYTLTDILPQQHSHPRSRTHDLRTVMVAQHSV</sequence>
<dbReference type="PANTHER" id="PTHR12378">
    <property type="entry name" value="DESUMOYLATING ISOPEPTIDASE"/>
    <property type="match status" value="1"/>
</dbReference>
<organism evidence="7 8">
    <name type="scientific">Morchella conica CCBAS932</name>
    <dbReference type="NCBI Taxonomy" id="1392247"/>
    <lineage>
        <taxon>Eukaryota</taxon>
        <taxon>Fungi</taxon>
        <taxon>Dikarya</taxon>
        <taxon>Ascomycota</taxon>
        <taxon>Pezizomycotina</taxon>
        <taxon>Pezizomycetes</taxon>
        <taxon>Pezizales</taxon>
        <taxon>Morchellaceae</taxon>
        <taxon>Morchella</taxon>
    </lineage>
</organism>
<evidence type="ECO:0000256" key="3">
    <source>
        <dbReference type="ARBA" id="ARBA00022801"/>
    </source>
</evidence>
<keyword evidence="8" id="KW-1185">Reference proteome</keyword>
<keyword evidence="3" id="KW-0378">Hydrolase</keyword>
<dbReference type="EMBL" id="ML119111">
    <property type="protein sequence ID" value="RPB15917.1"/>
    <property type="molecule type" value="Genomic_DNA"/>
</dbReference>
<dbReference type="Pfam" id="PF00085">
    <property type="entry name" value="Thioredoxin"/>
    <property type="match status" value="1"/>
</dbReference>
<dbReference type="Proteomes" id="UP000277580">
    <property type="component" value="Unassembled WGS sequence"/>
</dbReference>
<dbReference type="SMART" id="SM01179">
    <property type="entry name" value="DUF862"/>
    <property type="match status" value="1"/>
</dbReference>
<evidence type="ECO:0000259" key="4">
    <source>
        <dbReference type="PROSITE" id="PS51352"/>
    </source>
</evidence>
<gene>
    <name evidence="7" type="ORF">P167DRAFT_557137</name>
</gene>
<dbReference type="Gene3D" id="1.25.10.10">
    <property type="entry name" value="Leucine-rich Repeat Variant"/>
    <property type="match status" value="1"/>
</dbReference>
<dbReference type="InterPro" id="IPR017937">
    <property type="entry name" value="Thioredoxin_CS"/>
</dbReference>
<protein>
    <submittedName>
        <fullName evidence="7">DUF862-domain-containing protein</fullName>
    </submittedName>
</protein>
<feature type="domain" description="Thioredoxin" evidence="4">
    <location>
        <begin position="149"/>
        <end position="283"/>
    </location>
</feature>
<dbReference type="CDD" id="cd02947">
    <property type="entry name" value="TRX_family"/>
    <property type="match status" value="1"/>
</dbReference>
<feature type="domain" description="PPPDE" evidence="6">
    <location>
        <begin position="6"/>
        <end position="146"/>
    </location>
</feature>
<dbReference type="GO" id="GO:0008233">
    <property type="term" value="F:peptidase activity"/>
    <property type="evidence" value="ECO:0007669"/>
    <property type="project" value="UniProtKB-KW"/>
</dbReference>
<dbReference type="Pfam" id="PF08324">
    <property type="entry name" value="PUL"/>
    <property type="match status" value="1"/>
</dbReference>
<dbReference type="PROSITE" id="PS51858">
    <property type="entry name" value="PPPDE"/>
    <property type="match status" value="1"/>
</dbReference>
<dbReference type="InterPro" id="IPR013535">
    <property type="entry name" value="PUL_dom"/>
</dbReference>